<gene>
    <name evidence="7" type="ORF">SAMN06296427_11013</name>
</gene>
<reference evidence="7 8" key="1">
    <citation type="submission" date="2017-04" db="EMBL/GenBank/DDBJ databases">
        <authorList>
            <person name="Afonso C.L."/>
            <person name="Miller P.J."/>
            <person name="Scott M.A."/>
            <person name="Spackman E."/>
            <person name="Goraichik I."/>
            <person name="Dimitrov K.M."/>
            <person name="Suarez D.L."/>
            <person name="Swayne D.E."/>
        </authorList>
    </citation>
    <scope>NUCLEOTIDE SEQUENCE [LARGE SCALE GENOMIC DNA]</scope>
    <source>
        <strain evidence="7 8">CGMCC 1.12708</strain>
    </source>
</reference>
<comment type="similarity">
    <text evidence="2">Belongs to the RmuC family.</text>
</comment>
<feature type="coiled-coil region" evidence="5">
    <location>
        <begin position="51"/>
        <end position="124"/>
    </location>
</feature>
<evidence type="ECO:0000256" key="1">
    <source>
        <dbReference type="ARBA" id="ARBA00003416"/>
    </source>
</evidence>
<feature type="coiled-coil region" evidence="5">
    <location>
        <begin position="156"/>
        <end position="190"/>
    </location>
</feature>
<dbReference type="PANTHER" id="PTHR30563">
    <property type="entry name" value="DNA RECOMBINATION PROTEIN RMUC"/>
    <property type="match status" value="1"/>
</dbReference>
<keyword evidence="6" id="KW-1133">Transmembrane helix</keyword>
<organism evidence="7 8">
    <name type="scientific">Moheibacter sediminis</name>
    <dbReference type="NCBI Taxonomy" id="1434700"/>
    <lineage>
        <taxon>Bacteria</taxon>
        <taxon>Pseudomonadati</taxon>
        <taxon>Bacteroidota</taxon>
        <taxon>Flavobacteriia</taxon>
        <taxon>Flavobacteriales</taxon>
        <taxon>Weeksellaceae</taxon>
        <taxon>Moheibacter</taxon>
    </lineage>
</organism>
<evidence type="ECO:0000256" key="6">
    <source>
        <dbReference type="SAM" id="Phobius"/>
    </source>
</evidence>
<keyword evidence="8" id="KW-1185">Reference proteome</keyword>
<evidence type="ECO:0000256" key="2">
    <source>
        <dbReference type="ARBA" id="ARBA00009840"/>
    </source>
</evidence>
<dbReference type="GO" id="GO:0006310">
    <property type="term" value="P:DNA recombination"/>
    <property type="evidence" value="ECO:0007669"/>
    <property type="project" value="UniProtKB-KW"/>
</dbReference>
<dbReference type="STRING" id="1434700.SAMN06296427_11013"/>
<dbReference type="InterPro" id="IPR003798">
    <property type="entry name" value="DNA_recombination_RmuC"/>
</dbReference>
<dbReference type="Pfam" id="PF02646">
    <property type="entry name" value="RmuC"/>
    <property type="match status" value="1"/>
</dbReference>
<dbReference type="EMBL" id="FWXS01000010">
    <property type="protein sequence ID" value="SMC83871.1"/>
    <property type="molecule type" value="Genomic_DNA"/>
</dbReference>
<keyword evidence="6" id="KW-0812">Transmembrane</keyword>
<accession>A0A1W2CFD1</accession>
<dbReference type="RefSeq" id="WP_084018305.1">
    <property type="nucleotide sequence ID" value="NZ_FWXS01000010.1"/>
</dbReference>
<evidence type="ECO:0000256" key="4">
    <source>
        <dbReference type="ARBA" id="ARBA00023172"/>
    </source>
</evidence>
<dbReference type="PANTHER" id="PTHR30563:SF0">
    <property type="entry name" value="DNA RECOMBINATION PROTEIN RMUC"/>
    <property type="match status" value="1"/>
</dbReference>
<sequence length="443" mass="51309">METLYWALFLLALSAGFFFLGNYISSLKSKAALNSVLEREKSSQNSLVELKSESEKTLEKLEFKLNSVEVEKEKYVVELAQQKTENASLIYRLDEHKAEIEQLNQKFQKEFENLAQKILEEKSEKFTQQNKLNLEIVLNPLKEKIKDFETKVEASHKDSLEKNASLKQQIEDLSKLNERINQEAHNLTRALKGDQKMQGNWGEVILERILERSGLERDREYFIQKSYSTEDKRRIQPDVVVNLPENKSIIIDSKVSLVAFERYFNEEDETQKPRHLKEHINSVRAHIKSLSDKQYQNIYDIKTLDFVLLFIPIESAFSATTQSDSEIFNDAFERNIVIVSPSTLLATLRTISSIWKFEHQNRNALEIARKSGDLYDQFVNLTDDLIKLGNQIKTVNNSYDSSMKKLTGKGNLIKKVEDLKKMGAKTSKSLSERLIERADENLD</sequence>
<keyword evidence="6" id="KW-0472">Membrane</keyword>
<proteinExistence type="inferred from homology"/>
<feature type="transmembrane region" description="Helical" evidence="6">
    <location>
        <begin position="6"/>
        <end position="24"/>
    </location>
</feature>
<name>A0A1W2CFD1_9FLAO</name>
<keyword evidence="4" id="KW-0233">DNA recombination</keyword>
<evidence type="ECO:0000313" key="7">
    <source>
        <dbReference type="EMBL" id="SMC83871.1"/>
    </source>
</evidence>
<evidence type="ECO:0000313" key="8">
    <source>
        <dbReference type="Proteomes" id="UP000192393"/>
    </source>
</evidence>
<dbReference type="OrthoDB" id="370725at2"/>
<dbReference type="Proteomes" id="UP000192393">
    <property type="component" value="Unassembled WGS sequence"/>
</dbReference>
<comment type="function">
    <text evidence="1">Involved in DNA recombination.</text>
</comment>
<protein>
    <submittedName>
        <fullName evidence="7">DNA recombination protein RmuC</fullName>
    </submittedName>
</protein>
<evidence type="ECO:0000256" key="5">
    <source>
        <dbReference type="SAM" id="Coils"/>
    </source>
</evidence>
<keyword evidence="3 5" id="KW-0175">Coiled coil</keyword>
<evidence type="ECO:0000256" key="3">
    <source>
        <dbReference type="ARBA" id="ARBA00023054"/>
    </source>
</evidence>
<dbReference type="AlphaFoldDB" id="A0A1W2CFD1"/>